<protein>
    <submittedName>
        <fullName evidence="2">Lipocalin/cytosolic fatty-acid binding domain-containing protein</fullName>
    </submittedName>
</protein>
<reference evidence="2" key="1">
    <citation type="submission" date="2016-11" db="UniProtKB">
        <authorList>
            <consortium name="WormBaseParasite"/>
        </authorList>
    </citation>
    <scope>IDENTIFICATION</scope>
    <source>
        <strain evidence="2">KR3021</strain>
    </source>
</reference>
<dbReference type="Proteomes" id="UP000095286">
    <property type="component" value="Unplaced"/>
</dbReference>
<evidence type="ECO:0000313" key="2">
    <source>
        <dbReference type="WBParaSite" id="RSKR_0000782800.1"/>
    </source>
</evidence>
<proteinExistence type="predicted"/>
<evidence type="ECO:0000313" key="1">
    <source>
        <dbReference type="Proteomes" id="UP000095286"/>
    </source>
</evidence>
<dbReference type="WBParaSite" id="RSKR_0000782800.1">
    <property type="protein sequence ID" value="RSKR_0000782800.1"/>
    <property type="gene ID" value="RSKR_0000782800"/>
</dbReference>
<accession>A0AC35U5N8</accession>
<organism evidence="1 2">
    <name type="scientific">Rhabditophanes sp. KR3021</name>
    <dbReference type="NCBI Taxonomy" id="114890"/>
    <lineage>
        <taxon>Eukaryota</taxon>
        <taxon>Metazoa</taxon>
        <taxon>Ecdysozoa</taxon>
        <taxon>Nematoda</taxon>
        <taxon>Chromadorea</taxon>
        <taxon>Rhabditida</taxon>
        <taxon>Tylenchina</taxon>
        <taxon>Panagrolaimomorpha</taxon>
        <taxon>Strongyloidoidea</taxon>
        <taxon>Alloionematidae</taxon>
        <taxon>Rhabditophanes</taxon>
    </lineage>
</organism>
<name>A0AC35U5N8_9BILA</name>
<sequence>MLLNMLALTSSIFIFSTLFTNVYSIGEGGIDVNTFAGLINGIGYLLKNDIEPVDVPSKVLMGKWYQMYKSALSFDGQKTQSYCALAYFKQNSIMGADGFSIEEGFRTGTKNGHLDTYKRDLNKVGLGKYWMYTEEYFYPKQFHIMKVGPTYNNETKEGNIQYIVVSDANRMGLLVYAREPIAFYQHYNKEVTEFLEKAGFGGKVFWNAPKPIYQGQDCEYPSEKEVFARRVMKNMENAQRAKENEKNGIKNDPNNVEAESPFAALLQNPQLALQKLVQRN</sequence>